<sequence length="194" mass="21218">MGNVQSDSMQPPSGGGDGQSAKATLLGARGVDPEIERKAIEGGKRVCGSMSLGMVDDLALSPDDGWESEDRAFPIPARVADPATQRVLDYVRAVPKRCHIVMVNRRTGQEIPMLTPEGGALLCLALDTEGARDFMDYMEDKAMRRERAALLREMAANALALSRRRQIPSDVYESIRSLCREGLDAKRRRDSAKS</sequence>
<feature type="compositionally biased region" description="Polar residues" evidence="1">
    <location>
        <begin position="1"/>
        <end position="11"/>
    </location>
</feature>
<dbReference type="Proteomes" id="UP000201566">
    <property type="component" value="Segment"/>
</dbReference>
<evidence type="ECO:0000256" key="1">
    <source>
        <dbReference type="SAM" id="MobiDB-lite"/>
    </source>
</evidence>
<evidence type="ECO:0000313" key="2">
    <source>
        <dbReference type="EMBL" id="AGO83300.2"/>
    </source>
</evidence>
<evidence type="ECO:0000313" key="3">
    <source>
        <dbReference type="Proteomes" id="UP000201566"/>
    </source>
</evidence>
<dbReference type="GeneID" id="16512823"/>
<proteinExistence type="predicted"/>
<name>S4VV47_9VIRU</name>
<reference evidence="2 3" key="1">
    <citation type="journal article" date="2013" name="Science">
        <title>Pandoraviruses: amoeba viruses with genomes up to 2.5 Mb reaching that of parasitic eukaryotes.</title>
        <authorList>
            <person name="Philippe N."/>
            <person name="Legendre M."/>
            <person name="Doutre G."/>
            <person name="Coute Y."/>
            <person name="Poirot O."/>
            <person name="Lescot M."/>
            <person name="Arslan D."/>
            <person name="Seltzer V."/>
            <person name="Bertaux L."/>
            <person name="Bruley C."/>
            <person name="Garin J."/>
            <person name="Claverie J.M."/>
            <person name="Abergel C."/>
        </authorList>
    </citation>
    <scope>NUCLEOTIDE SEQUENCE [LARGE SCALE GENOMIC DNA]</scope>
    <source>
        <strain evidence="2">Melbourne</strain>
    </source>
</reference>
<dbReference type="RefSeq" id="YP_008319969.2">
    <property type="nucleotide sequence ID" value="NC_021858.1"/>
</dbReference>
<gene>
    <name evidence="2" type="ORF">pdul_cds_1028</name>
</gene>
<dbReference type="KEGG" id="vg:16512823"/>
<feature type="region of interest" description="Disordered" evidence="1">
    <location>
        <begin position="1"/>
        <end position="28"/>
    </location>
</feature>
<organism evidence="2 3">
    <name type="scientific">Pandoravirus dulcis</name>
    <dbReference type="NCBI Taxonomy" id="1349409"/>
    <lineage>
        <taxon>Viruses</taxon>
        <taxon>Pandoravirus</taxon>
    </lineage>
</organism>
<protein>
    <submittedName>
        <fullName evidence="2">Uncharacterized protein</fullName>
    </submittedName>
</protein>
<dbReference type="EMBL" id="KC977570">
    <property type="protein sequence ID" value="AGO83300.2"/>
    <property type="molecule type" value="Genomic_DNA"/>
</dbReference>
<accession>S4VV47</accession>